<evidence type="ECO:0000313" key="2">
    <source>
        <dbReference type="EMBL" id="KAL2859361.1"/>
    </source>
</evidence>
<evidence type="ECO:0000313" key="3">
    <source>
        <dbReference type="Proteomes" id="UP001610444"/>
    </source>
</evidence>
<reference evidence="2 3" key="1">
    <citation type="submission" date="2024-07" db="EMBL/GenBank/DDBJ databases">
        <title>Section-level genome sequencing and comparative genomics of Aspergillus sections Usti and Cavernicolus.</title>
        <authorList>
            <consortium name="Lawrence Berkeley National Laboratory"/>
            <person name="Nybo J.L."/>
            <person name="Vesth T.C."/>
            <person name="Theobald S."/>
            <person name="Frisvad J.C."/>
            <person name="Larsen T.O."/>
            <person name="Kjaerboelling I."/>
            <person name="Rothschild-Mancinelli K."/>
            <person name="Lyhne E.K."/>
            <person name="Kogle M.E."/>
            <person name="Barry K."/>
            <person name="Clum A."/>
            <person name="Na H."/>
            <person name="Ledsgaard L."/>
            <person name="Lin J."/>
            <person name="Lipzen A."/>
            <person name="Kuo A."/>
            <person name="Riley R."/>
            <person name="Mondo S."/>
            <person name="LaButti K."/>
            <person name="Haridas S."/>
            <person name="Pangalinan J."/>
            <person name="Salamov A.A."/>
            <person name="Simmons B.A."/>
            <person name="Magnuson J.K."/>
            <person name="Chen J."/>
            <person name="Drula E."/>
            <person name="Henrissat B."/>
            <person name="Wiebenga A."/>
            <person name="Lubbers R.J."/>
            <person name="Gomes A.C."/>
            <person name="Macurrencykelacurrency M.R."/>
            <person name="Stajich J."/>
            <person name="Grigoriev I.V."/>
            <person name="Mortensen U.H."/>
            <person name="De vries R.P."/>
            <person name="Baker S.E."/>
            <person name="Andersen M.R."/>
        </authorList>
    </citation>
    <scope>NUCLEOTIDE SEQUENCE [LARGE SCALE GENOMIC DNA]</scope>
    <source>
        <strain evidence="2 3">CBS 756.74</strain>
    </source>
</reference>
<feature type="chain" id="PRO_5046735170" evidence="1">
    <location>
        <begin position="19"/>
        <end position="159"/>
    </location>
</feature>
<dbReference type="Proteomes" id="UP001610444">
    <property type="component" value="Unassembled WGS sequence"/>
</dbReference>
<keyword evidence="3" id="KW-1185">Reference proteome</keyword>
<feature type="signal peptide" evidence="1">
    <location>
        <begin position="1"/>
        <end position="18"/>
    </location>
</feature>
<keyword evidence="1" id="KW-0732">Signal</keyword>
<comment type="caution">
    <text evidence="2">The sequence shown here is derived from an EMBL/GenBank/DDBJ whole genome shotgun (WGS) entry which is preliminary data.</text>
</comment>
<evidence type="ECO:0000256" key="1">
    <source>
        <dbReference type="SAM" id="SignalP"/>
    </source>
</evidence>
<protein>
    <submittedName>
        <fullName evidence="2">Uncharacterized protein</fullName>
    </submittedName>
</protein>
<gene>
    <name evidence="2" type="ORF">BJX68DRAFT_261800</name>
</gene>
<organism evidence="2 3">
    <name type="scientific">Aspergillus pseudodeflectus</name>
    <dbReference type="NCBI Taxonomy" id="176178"/>
    <lineage>
        <taxon>Eukaryota</taxon>
        <taxon>Fungi</taxon>
        <taxon>Dikarya</taxon>
        <taxon>Ascomycota</taxon>
        <taxon>Pezizomycotina</taxon>
        <taxon>Eurotiomycetes</taxon>
        <taxon>Eurotiomycetidae</taxon>
        <taxon>Eurotiales</taxon>
        <taxon>Aspergillaceae</taxon>
        <taxon>Aspergillus</taxon>
        <taxon>Aspergillus subgen. Nidulantes</taxon>
    </lineage>
</organism>
<dbReference type="RefSeq" id="XP_070904295.1">
    <property type="nucleotide sequence ID" value="XM_071044261.1"/>
</dbReference>
<name>A0ABR4L4N6_9EURO</name>
<dbReference type="GeneID" id="98159425"/>
<sequence>MHFENVLVAAAFVSGASAARNNVTDIAASVQSRLAGLELGYLHPNIILNQVTAGTEGVNADDVVSTYLQTVAAQDQALDRPQPARPMPESTQLTLCQAFHSTQRSQILNGINKVANETSRFYENVATKSLTYCVKTIQTDNAALGQSFDMVKQAYGGSY</sequence>
<accession>A0ABR4L4N6</accession>
<proteinExistence type="predicted"/>
<dbReference type="EMBL" id="JBFXLR010000003">
    <property type="protein sequence ID" value="KAL2859361.1"/>
    <property type="molecule type" value="Genomic_DNA"/>
</dbReference>